<feature type="non-terminal residue" evidence="1">
    <location>
        <position position="61"/>
    </location>
</feature>
<sequence>MSRTNEKKGVTQRVSDSLSIATDVTSTTAHLLRRNTKDSLEGTDKRSTRTRVQQLVAWTKL</sequence>
<evidence type="ECO:0000313" key="1">
    <source>
        <dbReference type="EMBL" id="KAK7491325.1"/>
    </source>
</evidence>
<comment type="caution">
    <text evidence="1">The sequence shown here is derived from an EMBL/GenBank/DDBJ whole genome shotgun (WGS) entry which is preliminary data.</text>
</comment>
<gene>
    <name evidence="1" type="ORF">BaRGS_00017426</name>
</gene>
<keyword evidence="2" id="KW-1185">Reference proteome</keyword>
<name>A0ABD0KW75_9CAEN</name>
<accession>A0ABD0KW75</accession>
<evidence type="ECO:0000313" key="2">
    <source>
        <dbReference type="Proteomes" id="UP001519460"/>
    </source>
</evidence>
<dbReference type="EMBL" id="JACVVK020000116">
    <property type="protein sequence ID" value="KAK7491325.1"/>
    <property type="molecule type" value="Genomic_DNA"/>
</dbReference>
<proteinExistence type="predicted"/>
<dbReference type="Proteomes" id="UP001519460">
    <property type="component" value="Unassembled WGS sequence"/>
</dbReference>
<protein>
    <submittedName>
        <fullName evidence="1">Uncharacterized protein</fullName>
    </submittedName>
</protein>
<reference evidence="1 2" key="1">
    <citation type="journal article" date="2023" name="Sci. Data">
        <title>Genome assembly of the Korean intertidal mud-creeper Batillaria attramentaria.</title>
        <authorList>
            <person name="Patra A.K."/>
            <person name="Ho P.T."/>
            <person name="Jun S."/>
            <person name="Lee S.J."/>
            <person name="Kim Y."/>
            <person name="Won Y.J."/>
        </authorList>
    </citation>
    <scope>NUCLEOTIDE SEQUENCE [LARGE SCALE GENOMIC DNA]</scope>
    <source>
        <strain evidence="1">Wonlab-2016</strain>
    </source>
</reference>
<dbReference type="AlphaFoldDB" id="A0ABD0KW75"/>
<organism evidence="1 2">
    <name type="scientific">Batillaria attramentaria</name>
    <dbReference type="NCBI Taxonomy" id="370345"/>
    <lineage>
        <taxon>Eukaryota</taxon>
        <taxon>Metazoa</taxon>
        <taxon>Spiralia</taxon>
        <taxon>Lophotrochozoa</taxon>
        <taxon>Mollusca</taxon>
        <taxon>Gastropoda</taxon>
        <taxon>Caenogastropoda</taxon>
        <taxon>Sorbeoconcha</taxon>
        <taxon>Cerithioidea</taxon>
        <taxon>Batillariidae</taxon>
        <taxon>Batillaria</taxon>
    </lineage>
</organism>